<dbReference type="InterPro" id="IPR025474">
    <property type="entry name" value="DUF4325"/>
</dbReference>
<dbReference type="AlphaFoldDB" id="A0A381W0T3"/>
<organism evidence="2">
    <name type="scientific">marine metagenome</name>
    <dbReference type="NCBI Taxonomy" id="408172"/>
    <lineage>
        <taxon>unclassified sequences</taxon>
        <taxon>metagenomes</taxon>
        <taxon>ecological metagenomes</taxon>
    </lineage>
</organism>
<name>A0A381W0T3_9ZZZZ</name>
<dbReference type="Pfam" id="PF14213">
    <property type="entry name" value="DUF4325"/>
    <property type="match status" value="1"/>
</dbReference>
<reference evidence="2" key="1">
    <citation type="submission" date="2018-05" db="EMBL/GenBank/DDBJ databases">
        <authorList>
            <person name="Lanie J.A."/>
            <person name="Ng W.-L."/>
            <person name="Kazmierczak K.M."/>
            <person name="Andrzejewski T.M."/>
            <person name="Davidsen T.M."/>
            <person name="Wayne K.J."/>
            <person name="Tettelin H."/>
            <person name="Glass J.I."/>
            <person name="Rusch D."/>
            <person name="Podicherti R."/>
            <person name="Tsui H.-C.T."/>
            <person name="Winkler M.E."/>
        </authorList>
    </citation>
    <scope>NUCLEOTIDE SEQUENCE</scope>
</reference>
<feature type="domain" description="DUF4325" evidence="1">
    <location>
        <begin position="270"/>
        <end position="324"/>
    </location>
</feature>
<sequence>MHSSEQIKDFILENLTRHQKDIIKATILKFGLSRQAILKHMHTLISEDRVVAHGKTRDRFYELLPLVNFSQTIDINASFSPDKILKKKIIPNLECVPPNIYEICEFSIMALLANTLDHSQATKLNYKLYISPNDVHFVLSDNGIGIFENLNNSLILEDIQVAAIEIAKGRITTDPQNHGGDELMTVIHLFDKVAIDASGISLSFYNKNNEWTVTRSSQQIGTRIHLEIKLNSRRTCQEVFRKIFDQDGKMVRIPVNLVRSKNEQVNSRIQAQSLLHNLKDLTEIEFDFQNIDFIGPAFADELVRKTKEKNQIADISWINSTKMVDVLMSRAMNRLT</sequence>
<protein>
    <recommendedName>
        <fullName evidence="1">DUF4325 domain-containing protein</fullName>
    </recommendedName>
</protein>
<evidence type="ECO:0000313" key="2">
    <source>
        <dbReference type="EMBL" id="SVA46145.1"/>
    </source>
</evidence>
<gene>
    <name evidence="2" type="ORF">METZ01_LOCUS98999</name>
</gene>
<dbReference type="EMBL" id="UINC01010368">
    <property type="protein sequence ID" value="SVA46145.1"/>
    <property type="molecule type" value="Genomic_DNA"/>
</dbReference>
<proteinExistence type="predicted"/>
<evidence type="ECO:0000259" key="1">
    <source>
        <dbReference type="Pfam" id="PF14213"/>
    </source>
</evidence>
<accession>A0A381W0T3</accession>